<dbReference type="InterPro" id="IPR004785">
    <property type="entry name" value="RpiB"/>
</dbReference>
<dbReference type="Proteomes" id="UP000315496">
    <property type="component" value="Chromosome 2"/>
</dbReference>
<organism evidence="2 3">
    <name type="scientific">Giardia muris</name>
    <dbReference type="NCBI Taxonomy" id="5742"/>
    <lineage>
        <taxon>Eukaryota</taxon>
        <taxon>Metamonada</taxon>
        <taxon>Diplomonadida</taxon>
        <taxon>Hexamitidae</taxon>
        <taxon>Giardiinae</taxon>
        <taxon>Giardia</taxon>
    </lineage>
</organism>
<keyword evidence="3" id="KW-1185">Reference proteome</keyword>
<dbReference type="AlphaFoldDB" id="A0A4Z1SR98"/>
<dbReference type="InterPro" id="IPR003500">
    <property type="entry name" value="RpiB_LacA_LacB"/>
</dbReference>
<dbReference type="Gene3D" id="3.40.1400.10">
    <property type="entry name" value="Sugar-phosphate isomerase, RpiB/LacA/LacB"/>
    <property type="match status" value="1"/>
</dbReference>
<evidence type="ECO:0000313" key="2">
    <source>
        <dbReference type="EMBL" id="TNJ28412.1"/>
    </source>
</evidence>
<reference evidence="2 3" key="1">
    <citation type="submission" date="2019-05" db="EMBL/GenBank/DDBJ databases">
        <title>The compact genome of Giardia muris reveals important steps in the evolution of intestinal protozoan parasites.</title>
        <authorList>
            <person name="Xu F."/>
            <person name="Jimenez-Gonzalez A."/>
            <person name="Einarsson E."/>
            <person name="Astvaldsson A."/>
            <person name="Peirasmaki D."/>
            <person name="Eckmann L."/>
            <person name="Andersson J.O."/>
            <person name="Svard S.G."/>
            <person name="Jerlstrom-Hultqvist J."/>
        </authorList>
    </citation>
    <scope>NUCLEOTIDE SEQUENCE [LARGE SCALE GENOMIC DNA]</scope>
    <source>
        <strain evidence="2 3">Roberts-Thomson</strain>
    </source>
</reference>
<dbReference type="SUPFAM" id="SSF89623">
    <property type="entry name" value="Ribose/Galactose isomerase RpiB/AlsB"/>
    <property type="match status" value="1"/>
</dbReference>
<dbReference type="NCBIfam" id="NF004051">
    <property type="entry name" value="PRK05571.1"/>
    <property type="match status" value="1"/>
</dbReference>
<dbReference type="NCBIfam" id="TIGR00689">
    <property type="entry name" value="rpiB_lacA_lacB"/>
    <property type="match status" value="1"/>
</dbReference>
<evidence type="ECO:0000313" key="3">
    <source>
        <dbReference type="Proteomes" id="UP000315496"/>
    </source>
</evidence>
<keyword evidence="1 2" id="KW-0413">Isomerase</keyword>
<dbReference type="PIRSF" id="PIRSF005384">
    <property type="entry name" value="RpiB_LacA_B"/>
    <property type="match status" value="1"/>
</dbReference>
<dbReference type="InterPro" id="IPR036569">
    <property type="entry name" value="RpiB_LacA_LacB_sf"/>
</dbReference>
<dbReference type="VEuPathDB" id="GiardiaDB:GMRT_12544"/>
<dbReference type="OrthoDB" id="2106730at2759"/>
<comment type="caution">
    <text evidence="2">The sequence shown here is derived from an EMBL/GenBank/DDBJ whole genome shotgun (WGS) entry which is preliminary data.</text>
</comment>
<sequence length="147" mass="15732">MKTVAFGSDHGGRELRLFLMEKARELGYGVLDEGTDGDASVDYPDYAEKATRRVLAGDACCCVLCCGTGIGISIAANKVAGIRCALCSTEYDGEMARRHNDANALALGGRTTGPELALSIMKRFLTTEFEGGRHVTRLEKIAALRAK</sequence>
<accession>A0A4Z1SR98</accession>
<gene>
    <name evidence="2" type="ORF">GMRT_12544</name>
</gene>
<protein>
    <submittedName>
        <fullName evidence="2">Ribose 5-phosphate isomerase</fullName>
    </submittedName>
</protein>
<dbReference type="GO" id="GO:0016853">
    <property type="term" value="F:isomerase activity"/>
    <property type="evidence" value="ECO:0007669"/>
    <property type="project" value="UniProtKB-KW"/>
</dbReference>
<name>A0A4Z1SR98_GIAMU</name>
<dbReference type="GO" id="GO:0005975">
    <property type="term" value="P:carbohydrate metabolic process"/>
    <property type="evidence" value="ECO:0007669"/>
    <property type="project" value="InterPro"/>
</dbReference>
<proteinExistence type="predicted"/>
<dbReference type="NCBIfam" id="TIGR01120">
    <property type="entry name" value="rpiB"/>
    <property type="match status" value="1"/>
</dbReference>
<dbReference type="PANTHER" id="PTHR30345:SF0">
    <property type="entry name" value="DNA DAMAGE-REPAIR_TOLERATION PROTEIN DRT102"/>
    <property type="match status" value="1"/>
</dbReference>
<dbReference type="PANTHER" id="PTHR30345">
    <property type="entry name" value="RIBOSE-5-PHOSPHATE ISOMERASE B"/>
    <property type="match status" value="1"/>
</dbReference>
<evidence type="ECO:0000256" key="1">
    <source>
        <dbReference type="ARBA" id="ARBA00023235"/>
    </source>
</evidence>
<dbReference type="EMBL" id="VDLU01000002">
    <property type="protein sequence ID" value="TNJ28412.1"/>
    <property type="molecule type" value="Genomic_DNA"/>
</dbReference>
<dbReference type="Pfam" id="PF02502">
    <property type="entry name" value="LacAB_rpiB"/>
    <property type="match status" value="1"/>
</dbReference>